<name>A0A1I2HTA6_9BACT</name>
<evidence type="ECO:0000313" key="2">
    <source>
        <dbReference type="Proteomes" id="UP000199400"/>
    </source>
</evidence>
<dbReference type="Proteomes" id="UP000199400">
    <property type="component" value="Unassembled WGS sequence"/>
</dbReference>
<accession>A0A1I2HTA6</accession>
<gene>
    <name evidence="1" type="ORF">SAMN02745121_08186</name>
</gene>
<dbReference type="RefSeq" id="WP_096328057.1">
    <property type="nucleotide sequence ID" value="NZ_FOMX01000047.1"/>
</dbReference>
<protein>
    <submittedName>
        <fullName evidence="1">Uncharacterized protein</fullName>
    </submittedName>
</protein>
<proteinExistence type="predicted"/>
<reference evidence="2" key="1">
    <citation type="submission" date="2016-10" db="EMBL/GenBank/DDBJ databases">
        <authorList>
            <person name="Varghese N."/>
            <person name="Submissions S."/>
        </authorList>
    </citation>
    <scope>NUCLEOTIDE SEQUENCE [LARGE SCALE GENOMIC DNA]</scope>
    <source>
        <strain evidence="2">ATCC 25963</strain>
    </source>
</reference>
<dbReference type="EMBL" id="FOMX01000047">
    <property type="protein sequence ID" value="SFF32858.1"/>
    <property type="molecule type" value="Genomic_DNA"/>
</dbReference>
<dbReference type="AlphaFoldDB" id="A0A1I2HTA6"/>
<dbReference type="STRING" id="54.SAMN02745121_08186"/>
<organism evidence="1 2">
    <name type="scientific">Nannocystis exedens</name>
    <dbReference type="NCBI Taxonomy" id="54"/>
    <lineage>
        <taxon>Bacteria</taxon>
        <taxon>Pseudomonadati</taxon>
        <taxon>Myxococcota</taxon>
        <taxon>Polyangia</taxon>
        <taxon>Nannocystales</taxon>
        <taxon>Nannocystaceae</taxon>
        <taxon>Nannocystis</taxon>
    </lineage>
</organism>
<sequence>MELGDGIHIELSYVLPEVGPISVAAHTDDGGAGLGRVTVGETVVVESKFAEGSVVWNTVDFSAFSPAQAHAVAGSVVQVWHEDAVTEAFTVITVDDRDLKCKVAGSLAGATAGILVGATCGLFLKSPTGCGKAAGTAFGYASFYIADKCNGAQNHGERGGLGSA</sequence>
<keyword evidence="2" id="KW-1185">Reference proteome</keyword>
<evidence type="ECO:0000313" key="1">
    <source>
        <dbReference type="EMBL" id="SFF32858.1"/>
    </source>
</evidence>